<evidence type="ECO:0000313" key="2">
    <source>
        <dbReference type="Proteomes" id="UP001385951"/>
    </source>
</evidence>
<dbReference type="AlphaFoldDB" id="A0AAW0GR07"/>
<comment type="caution">
    <text evidence="1">The sequence shown here is derived from an EMBL/GenBank/DDBJ whole genome shotgun (WGS) entry which is preliminary data.</text>
</comment>
<protein>
    <submittedName>
        <fullName evidence="1">Uncharacterized protein</fullName>
    </submittedName>
</protein>
<proteinExistence type="predicted"/>
<gene>
    <name evidence="1" type="ORF">QCA50_004022</name>
</gene>
<evidence type="ECO:0000313" key="1">
    <source>
        <dbReference type="EMBL" id="KAK7692397.1"/>
    </source>
</evidence>
<sequence length="615" mass="70956">MRKWDSASHDGIRFEERQVDLRPRHGKWTILTYRTWSMTQLCDIDVRQCKFLSRFKHPCVSSIVSRLISDTHDWMGSESRGIMRISSDFYVADDQLTFTGATAYSQIIIDTLKVLFSYVEIIAWMHMRKETKDHHFKWILDESDLPLLEIDEPQTSIHNTLLDINSNGVEAFLRIMRTPGWSEGGTDFMFEKYIQVVLTLLFEPEDLLSLGCMSEYTAQRSTSNKHQLPLILSGESLEWDVAAQEEFASYARPILVALVKLSPQHDPLPEHCIVYGIHCANYKLRVIAHFPLNVEGDDSGQWEFAQVVAAEHWISIMKLPQRLSHHDDDTFINRWRLAITLWTIRRQVQHLKSILNINFHASVDGAPETFDEREVISNSIAPGTTFAQLQLYWRSSTLSVPESWISPEQVTIQLPKEKDVNYSWEQDPLRHLPAMLSSLVLHPLRKLLTPMDDREMWEHHISPDFRGPDFVHWLHIPRTRPEWGVKPPTENNLSTEPHLIRCYDFLMMATRSWDEINIFIANVFANFADYSVIWHPFAMYSTDGAEGLHATDYRHGDLVMDFALSVRSVAAFTVFSIERAPRLPLTSCSPAALVGLRTVNMTESGQNVSTMSYQP</sequence>
<accession>A0AAW0GR07</accession>
<reference evidence="1 2" key="1">
    <citation type="submission" date="2022-09" db="EMBL/GenBank/DDBJ databases">
        <authorList>
            <person name="Palmer J.M."/>
        </authorList>
    </citation>
    <scope>NUCLEOTIDE SEQUENCE [LARGE SCALE GENOMIC DNA]</scope>
    <source>
        <strain evidence="1 2">DSM 7382</strain>
    </source>
</reference>
<keyword evidence="2" id="KW-1185">Reference proteome</keyword>
<name>A0AAW0GR07_9APHY</name>
<dbReference type="EMBL" id="JASBNA010000004">
    <property type="protein sequence ID" value="KAK7692397.1"/>
    <property type="molecule type" value="Genomic_DNA"/>
</dbReference>
<dbReference type="Proteomes" id="UP001385951">
    <property type="component" value="Unassembled WGS sequence"/>
</dbReference>
<organism evidence="1 2">
    <name type="scientific">Cerrena zonata</name>
    <dbReference type="NCBI Taxonomy" id="2478898"/>
    <lineage>
        <taxon>Eukaryota</taxon>
        <taxon>Fungi</taxon>
        <taxon>Dikarya</taxon>
        <taxon>Basidiomycota</taxon>
        <taxon>Agaricomycotina</taxon>
        <taxon>Agaricomycetes</taxon>
        <taxon>Polyporales</taxon>
        <taxon>Cerrenaceae</taxon>
        <taxon>Cerrena</taxon>
    </lineage>
</organism>